<feature type="transmembrane region" description="Helical" evidence="6">
    <location>
        <begin position="411"/>
        <end position="432"/>
    </location>
</feature>
<evidence type="ECO:0000256" key="4">
    <source>
        <dbReference type="ARBA" id="ARBA00023136"/>
    </source>
</evidence>
<dbReference type="Proteomes" id="UP000642748">
    <property type="component" value="Unassembled WGS sequence"/>
</dbReference>
<dbReference type="GO" id="GO:0016020">
    <property type="term" value="C:membrane"/>
    <property type="evidence" value="ECO:0007669"/>
    <property type="project" value="UniProtKB-SubCell"/>
</dbReference>
<dbReference type="EMBL" id="BONZ01000009">
    <property type="protein sequence ID" value="GIH12692.1"/>
    <property type="molecule type" value="Genomic_DNA"/>
</dbReference>
<dbReference type="InterPro" id="IPR053153">
    <property type="entry name" value="APC_K+_Transporter"/>
</dbReference>
<dbReference type="Pfam" id="PF13520">
    <property type="entry name" value="AA_permease_2"/>
    <property type="match status" value="1"/>
</dbReference>
<evidence type="ECO:0000313" key="7">
    <source>
        <dbReference type="EMBL" id="GIH12692.1"/>
    </source>
</evidence>
<dbReference type="InterPro" id="IPR002293">
    <property type="entry name" value="AA/rel_permease1"/>
</dbReference>
<evidence type="ECO:0000256" key="6">
    <source>
        <dbReference type="SAM" id="Phobius"/>
    </source>
</evidence>
<comment type="subcellular location">
    <subcellularLocation>
        <location evidence="1">Membrane</location>
        <topology evidence="1">Multi-pass membrane protein</topology>
    </subcellularLocation>
</comment>
<sequence length="767" mass="81997">MNAVAARRTATGYHPGDGNGFPAGLRPENPGTAQEPEDGLPADRRGTVPMGERRGPPDEKPGEPPEPPPVVTFSPSACLPPLTEHELEVLAEVGRQWAQAHRARVPREGGLPLDPELGRQRVTPQPSRFSRFAPVEMFRAEAPDELVATAREPPAPPRLRTQSRIRRVLLGPPLGSAAVVQERMRKLVGLPVLSSDLLSSVAYGPEAMLNVLVLAGSAALGLSLPIAAAIVVLMVTVGVSYRQTVRAYPHGAGSYIVASDNLGHRLGLAAAAGLMMDYILTVSVSVAAGVDAISSALPGLAPFAVPMGIVVIAVLLGGNLRGVRSAGRAFAAPTYAFVLGIALLLGFGAVQAARRGFAPVPAPKVAVTQALGVMLVLRAFASGATSMTGIEAVSNAVPVFKPPEWRNARTTLTWMISLLVVMFAGLMVLIHLQGVVPRPNQTVLSQLGRRTLPAGPLYAYLQATTALILLLAANTAFQDFPRLLFFMARDGFAPRPFLRMGDRLVFSNGILTLSVAATVLFIAFHGRTHSLIPLYAVGVFLAFTLSQAGMVRHWTRVRGPHWRKSLVINALGAVLSAVVLVTAAIAKFAEGAWVVVAAVPLLILLAVLIRRHYDAVGAATAARAVPEGAERPQELRHLSVVPVARLDLPSLHALAYAASLGQPVLAVHVSPDDEEDERFRQQWESWGDHVRLEIIVSPYRAVVPVLTGYLEALHLVRPDITLTVVLPEIVVSRWWERVLHGQLPPRLRRALRDLPGVVVTSVPLHVP</sequence>
<dbReference type="AlphaFoldDB" id="A0A8J3QME3"/>
<feature type="transmembrane region" description="Helical" evidence="6">
    <location>
        <begin position="457"/>
        <end position="477"/>
    </location>
</feature>
<accession>A0A8J3QME3</accession>
<proteinExistence type="predicted"/>
<gene>
    <name evidence="7" type="ORF">Raf01_08640</name>
</gene>
<dbReference type="PANTHER" id="PTHR47704:SF1">
    <property type="entry name" value="POTASSIUM TRANSPORTER KIMA"/>
    <property type="match status" value="1"/>
</dbReference>
<keyword evidence="2 6" id="KW-0812">Transmembrane</keyword>
<keyword evidence="3 6" id="KW-1133">Transmembrane helix</keyword>
<protein>
    <submittedName>
        <fullName evidence="7">Amino acid permease</fullName>
    </submittedName>
</protein>
<evidence type="ECO:0000256" key="3">
    <source>
        <dbReference type="ARBA" id="ARBA00022989"/>
    </source>
</evidence>
<evidence type="ECO:0000256" key="2">
    <source>
        <dbReference type="ARBA" id="ARBA00022692"/>
    </source>
</evidence>
<feature type="transmembrane region" description="Helical" evidence="6">
    <location>
        <begin position="504"/>
        <end position="526"/>
    </location>
</feature>
<comment type="caution">
    <text evidence="7">The sequence shown here is derived from an EMBL/GenBank/DDBJ whole genome shotgun (WGS) entry which is preliminary data.</text>
</comment>
<feature type="transmembrane region" description="Helical" evidence="6">
    <location>
        <begin position="187"/>
        <end position="205"/>
    </location>
</feature>
<evidence type="ECO:0000256" key="5">
    <source>
        <dbReference type="SAM" id="MobiDB-lite"/>
    </source>
</evidence>
<feature type="transmembrane region" description="Helical" evidence="6">
    <location>
        <begin position="211"/>
        <end position="237"/>
    </location>
</feature>
<organism evidence="7 8">
    <name type="scientific">Rugosimonospora africana</name>
    <dbReference type="NCBI Taxonomy" id="556532"/>
    <lineage>
        <taxon>Bacteria</taxon>
        <taxon>Bacillati</taxon>
        <taxon>Actinomycetota</taxon>
        <taxon>Actinomycetes</taxon>
        <taxon>Micromonosporales</taxon>
        <taxon>Micromonosporaceae</taxon>
        <taxon>Rugosimonospora</taxon>
    </lineage>
</organism>
<keyword evidence="8" id="KW-1185">Reference proteome</keyword>
<name>A0A8J3QME3_9ACTN</name>
<feature type="compositionally biased region" description="Basic and acidic residues" evidence="5">
    <location>
        <begin position="41"/>
        <end position="63"/>
    </location>
</feature>
<feature type="region of interest" description="Disordered" evidence="5">
    <location>
        <begin position="1"/>
        <end position="75"/>
    </location>
</feature>
<feature type="transmembrane region" description="Helical" evidence="6">
    <location>
        <begin position="370"/>
        <end position="390"/>
    </location>
</feature>
<evidence type="ECO:0000313" key="8">
    <source>
        <dbReference type="Proteomes" id="UP000642748"/>
    </source>
</evidence>
<evidence type="ECO:0000256" key="1">
    <source>
        <dbReference type="ARBA" id="ARBA00004141"/>
    </source>
</evidence>
<dbReference type="PANTHER" id="PTHR47704">
    <property type="entry name" value="POTASSIUM TRANSPORTER KIMA"/>
    <property type="match status" value="1"/>
</dbReference>
<feature type="transmembrane region" description="Helical" evidence="6">
    <location>
        <begin position="566"/>
        <end position="586"/>
    </location>
</feature>
<feature type="transmembrane region" description="Helical" evidence="6">
    <location>
        <begin position="266"/>
        <end position="290"/>
    </location>
</feature>
<reference evidence="7" key="1">
    <citation type="submission" date="2021-01" db="EMBL/GenBank/DDBJ databases">
        <title>Whole genome shotgun sequence of Rugosimonospora africana NBRC 104875.</title>
        <authorList>
            <person name="Komaki H."/>
            <person name="Tamura T."/>
        </authorList>
    </citation>
    <scope>NUCLEOTIDE SEQUENCE</scope>
    <source>
        <strain evidence="7">NBRC 104875</strain>
    </source>
</reference>
<feature type="transmembrane region" description="Helical" evidence="6">
    <location>
        <begin position="592"/>
        <end position="609"/>
    </location>
</feature>
<feature type="transmembrane region" description="Helical" evidence="6">
    <location>
        <begin position="329"/>
        <end position="350"/>
    </location>
</feature>
<feature type="transmembrane region" description="Helical" evidence="6">
    <location>
        <begin position="532"/>
        <end position="554"/>
    </location>
</feature>
<dbReference type="Gene3D" id="1.20.1740.10">
    <property type="entry name" value="Amino acid/polyamine transporter I"/>
    <property type="match status" value="1"/>
</dbReference>
<feature type="transmembrane region" description="Helical" evidence="6">
    <location>
        <begin position="296"/>
        <end position="317"/>
    </location>
</feature>
<dbReference type="GO" id="GO:0022857">
    <property type="term" value="F:transmembrane transporter activity"/>
    <property type="evidence" value="ECO:0007669"/>
    <property type="project" value="InterPro"/>
</dbReference>
<keyword evidence="4 6" id="KW-0472">Membrane</keyword>